<dbReference type="OrthoDB" id="9764652at2"/>
<dbReference type="AlphaFoldDB" id="A0A364NTD1"/>
<sequence>MRSYRLLRHLLASASVVALLSACAVSPNPLTEAEMKAQTVADKAEMFSADAPVTKPLSLSDAIARALTQNLDRRTKVMEEALAAGQKNVDRWDLLPKMVANAGYTGRSEANATRSRDAVTNVTSTSNPTYSTDRDNITADLGLTWNILDFGVSYVNAQQSADKALIATERRRKTVHNLIQEVRFAYWRTAAAQVLHAEVSNTVQVAEKALTDARAVEREGLRSQAEILRYQKNLLENLRQLEAISHELSTARYELAALVNLPPGSEMNLDIPADSAMTIPPMEMSPEQMEELAFVNNPDLREQMYLARITLDETKKTILKMLPGINLNINNKWDSNSFLVDHQWYEVGSKITWNLFNLLSAPDQMDSAEANEKVANAKRVALRMAILAQVHVSYRQFQNAGKQFQRADELYQVEQRLAQFARVRSENDAQSVMERIANQTSAIAARLRRYQSYAQMQSAFGKMQATLGQDLLPDQVASHDIDDLSNTINARLETWGRLPTAPIPVVDAAPEALAPVPVAEMPVQAPVVESTPDQSVTVQPVAATQDGPVVKAKTKKVAVVRRKAAVTSVDLTAVEQQAVKSDRNWNDVPDQSARLREVSQPADDAERSANVAATWVRPGLDEGKVSEILVKASQGRQTQSPAAAPAKDKDVLRYDLPAASEDGPIAIASSAN</sequence>
<protein>
    <submittedName>
        <fullName evidence="4">TolC family protein</fullName>
    </submittedName>
</protein>
<proteinExistence type="inferred from homology"/>
<dbReference type="PANTHER" id="PTHR30203">
    <property type="entry name" value="OUTER MEMBRANE CATION EFFLUX PROTEIN"/>
    <property type="match status" value="1"/>
</dbReference>
<reference evidence="4 5" key="1">
    <citation type="submission" date="2017-11" db="EMBL/GenBank/DDBJ databases">
        <title>Draft genome sequence of magnetotactic bacterium Magnetospirillum kuznetsovii LBB-42.</title>
        <authorList>
            <person name="Grouzdev D.S."/>
            <person name="Rysina M.S."/>
            <person name="Baslerov R.V."/>
            <person name="Koziaeva V."/>
        </authorList>
    </citation>
    <scope>NUCLEOTIDE SEQUENCE [LARGE SCALE GENOMIC DNA]</scope>
    <source>
        <strain evidence="4 5">LBB-42</strain>
    </source>
</reference>
<evidence type="ECO:0000256" key="1">
    <source>
        <dbReference type="ARBA" id="ARBA00007613"/>
    </source>
</evidence>
<feature type="region of interest" description="Disordered" evidence="2">
    <location>
        <begin position="110"/>
        <end position="131"/>
    </location>
</feature>
<dbReference type="RefSeq" id="WP_112147246.1">
    <property type="nucleotide sequence ID" value="NZ_PGTO01000028.1"/>
</dbReference>
<dbReference type="EMBL" id="PGTO01000028">
    <property type="protein sequence ID" value="RAU20270.1"/>
    <property type="molecule type" value="Genomic_DNA"/>
</dbReference>
<dbReference type="Pfam" id="PF02321">
    <property type="entry name" value="OEP"/>
    <property type="match status" value="1"/>
</dbReference>
<dbReference type="GO" id="GO:0015562">
    <property type="term" value="F:efflux transmembrane transporter activity"/>
    <property type="evidence" value="ECO:0007669"/>
    <property type="project" value="InterPro"/>
</dbReference>
<evidence type="ECO:0000256" key="3">
    <source>
        <dbReference type="SAM" id="SignalP"/>
    </source>
</evidence>
<keyword evidence="5" id="KW-1185">Reference proteome</keyword>
<feature type="signal peptide" evidence="3">
    <location>
        <begin position="1"/>
        <end position="24"/>
    </location>
</feature>
<evidence type="ECO:0000256" key="2">
    <source>
        <dbReference type="SAM" id="MobiDB-lite"/>
    </source>
</evidence>
<comment type="similarity">
    <text evidence="1">Belongs to the outer membrane factor (OMF) (TC 1.B.17) family.</text>
</comment>
<gene>
    <name evidence="4" type="ORF">CU669_19380</name>
</gene>
<dbReference type="SUPFAM" id="SSF56954">
    <property type="entry name" value="Outer membrane efflux proteins (OEP)"/>
    <property type="match status" value="1"/>
</dbReference>
<dbReference type="PROSITE" id="PS51257">
    <property type="entry name" value="PROKAR_LIPOPROTEIN"/>
    <property type="match status" value="1"/>
</dbReference>
<dbReference type="Gene3D" id="1.20.1600.10">
    <property type="entry name" value="Outer membrane efflux proteins (OEP)"/>
    <property type="match status" value="1"/>
</dbReference>
<dbReference type="PANTHER" id="PTHR30203:SF29">
    <property type="entry name" value="PROTEIN CYAE"/>
    <property type="match status" value="1"/>
</dbReference>
<dbReference type="InterPro" id="IPR003423">
    <property type="entry name" value="OMP_efflux"/>
</dbReference>
<dbReference type="Proteomes" id="UP000251075">
    <property type="component" value="Unassembled WGS sequence"/>
</dbReference>
<keyword evidence="3" id="KW-0732">Signal</keyword>
<name>A0A364NTD1_9PROT</name>
<dbReference type="InterPro" id="IPR010131">
    <property type="entry name" value="MdtP/NodT-like"/>
</dbReference>
<feature type="chain" id="PRO_5016585808" evidence="3">
    <location>
        <begin position="25"/>
        <end position="672"/>
    </location>
</feature>
<evidence type="ECO:0000313" key="5">
    <source>
        <dbReference type="Proteomes" id="UP000251075"/>
    </source>
</evidence>
<evidence type="ECO:0000313" key="4">
    <source>
        <dbReference type="EMBL" id="RAU20270.1"/>
    </source>
</evidence>
<organism evidence="4 5">
    <name type="scientific">Paramagnetospirillum kuznetsovii</name>
    <dbReference type="NCBI Taxonomy" id="2053833"/>
    <lineage>
        <taxon>Bacteria</taxon>
        <taxon>Pseudomonadati</taxon>
        <taxon>Pseudomonadota</taxon>
        <taxon>Alphaproteobacteria</taxon>
        <taxon>Rhodospirillales</taxon>
        <taxon>Magnetospirillaceae</taxon>
        <taxon>Paramagnetospirillum</taxon>
    </lineage>
</organism>
<accession>A0A364NTD1</accession>
<comment type="caution">
    <text evidence="4">The sequence shown here is derived from an EMBL/GenBank/DDBJ whole genome shotgun (WGS) entry which is preliminary data.</text>
</comment>